<protein>
    <submittedName>
        <fullName evidence="5">Gypsy retrotransposon integrase-like protein 1</fullName>
    </submittedName>
</protein>
<dbReference type="CDD" id="cd00067">
    <property type="entry name" value="GAL4"/>
    <property type="match status" value="1"/>
</dbReference>
<evidence type="ECO:0000256" key="1">
    <source>
        <dbReference type="ARBA" id="ARBA00022723"/>
    </source>
</evidence>
<evidence type="ECO:0000313" key="6">
    <source>
        <dbReference type="Proteomes" id="UP001498398"/>
    </source>
</evidence>
<dbReference type="Pfam" id="PF00172">
    <property type="entry name" value="Zn_clus"/>
    <property type="match status" value="1"/>
</dbReference>
<feature type="compositionally biased region" description="Polar residues" evidence="3">
    <location>
        <begin position="651"/>
        <end position="665"/>
    </location>
</feature>
<keyword evidence="6" id="KW-1185">Reference proteome</keyword>
<dbReference type="InterPro" id="IPR050987">
    <property type="entry name" value="AtrR-like"/>
</dbReference>
<proteinExistence type="predicted"/>
<dbReference type="PANTHER" id="PTHR46910:SF38">
    <property type="entry name" value="ZN(2)-C6 FUNGAL-TYPE DOMAIN-CONTAINING PROTEIN"/>
    <property type="match status" value="1"/>
</dbReference>
<reference evidence="5 6" key="1">
    <citation type="submission" date="2024-01" db="EMBL/GenBank/DDBJ databases">
        <title>A draft genome for the cacao thread blight pathogen Marasmiellus scandens.</title>
        <authorList>
            <person name="Baruah I.K."/>
            <person name="Leung J."/>
            <person name="Bukari Y."/>
            <person name="Amoako-Attah I."/>
            <person name="Meinhardt L.W."/>
            <person name="Bailey B.A."/>
            <person name="Cohen S.P."/>
        </authorList>
    </citation>
    <scope>NUCLEOTIDE SEQUENCE [LARGE SCALE GENOMIC DNA]</scope>
    <source>
        <strain evidence="5 6">GH-19</strain>
    </source>
</reference>
<dbReference type="PANTHER" id="PTHR46910">
    <property type="entry name" value="TRANSCRIPTION FACTOR PDR1"/>
    <property type="match status" value="1"/>
</dbReference>
<gene>
    <name evidence="5" type="primary">GIN1_2</name>
    <name evidence="5" type="ORF">VKT23_001210</name>
</gene>
<dbReference type="Proteomes" id="UP001498398">
    <property type="component" value="Unassembled WGS sequence"/>
</dbReference>
<feature type="region of interest" description="Disordered" evidence="3">
    <location>
        <begin position="619"/>
        <end position="717"/>
    </location>
</feature>
<dbReference type="PROSITE" id="PS50048">
    <property type="entry name" value="ZN2_CY6_FUNGAL_2"/>
    <property type="match status" value="1"/>
</dbReference>
<dbReference type="EMBL" id="JBANRG010000001">
    <property type="protein sequence ID" value="KAK7473111.1"/>
    <property type="molecule type" value="Genomic_DNA"/>
</dbReference>
<dbReference type="InterPro" id="IPR001138">
    <property type="entry name" value="Zn2Cys6_DnaBD"/>
</dbReference>
<dbReference type="SMART" id="SM00066">
    <property type="entry name" value="GAL4"/>
    <property type="match status" value="1"/>
</dbReference>
<dbReference type="InterPro" id="IPR007219">
    <property type="entry name" value="XnlR_reg_dom"/>
</dbReference>
<evidence type="ECO:0000256" key="3">
    <source>
        <dbReference type="SAM" id="MobiDB-lite"/>
    </source>
</evidence>
<feature type="compositionally biased region" description="Polar residues" evidence="3">
    <location>
        <begin position="624"/>
        <end position="635"/>
    </location>
</feature>
<evidence type="ECO:0000313" key="5">
    <source>
        <dbReference type="EMBL" id="KAK7473111.1"/>
    </source>
</evidence>
<feature type="domain" description="Zn(2)-C6 fungal-type" evidence="4">
    <location>
        <begin position="23"/>
        <end position="56"/>
    </location>
</feature>
<feature type="compositionally biased region" description="Low complexity" evidence="3">
    <location>
        <begin position="686"/>
        <end position="716"/>
    </location>
</feature>
<keyword evidence="2" id="KW-0539">Nucleus</keyword>
<dbReference type="Pfam" id="PF04082">
    <property type="entry name" value="Fungal_trans"/>
    <property type="match status" value="1"/>
</dbReference>
<keyword evidence="1" id="KW-0479">Metal-binding</keyword>
<evidence type="ECO:0000259" key="4">
    <source>
        <dbReference type="PROSITE" id="PS50048"/>
    </source>
</evidence>
<dbReference type="SUPFAM" id="SSF57701">
    <property type="entry name" value="Zn2/Cys6 DNA-binding domain"/>
    <property type="match status" value="1"/>
</dbReference>
<evidence type="ECO:0000256" key="2">
    <source>
        <dbReference type="ARBA" id="ARBA00023242"/>
    </source>
</evidence>
<dbReference type="CDD" id="cd12148">
    <property type="entry name" value="fungal_TF_MHR"/>
    <property type="match status" value="1"/>
</dbReference>
<dbReference type="SMART" id="SM00906">
    <property type="entry name" value="Fungal_trans"/>
    <property type="match status" value="1"/>
</dbReference>
<dbReference type="InterPro" id="IPR036864">
    <property type="entry name" value="Zn2-C6_fun-type_DNA-bd_sf"/>
</dbReference>
<dbReference type="Gene3D" id="4.10.240.10">
    <property type="entry name" value="Zn(2)-C6 fungal-type DNA-binding domain"/>
    <property type="match status" value="1"/>
</dbReference>
<organism evidence="5 6">
    <name type="scientific">Marasmiellus scandens</name>
    <dbReference type="NCBI Taxonomy" id="2682957"/>
    <lineage>
        <taxon>Eukaryota</taxon>
        <taxon>Fungi</taxon>
        <taxon>Dikarya</taxon>
        <taxon>Basidiomycota</taxon>
        <taxon>Agaricomycotina</taxon>
        <taxon>Agaricomycetes</taxon>
        <taxon>Agaricomycetidae</taxon>
        <taxon>Agaricales</taxon>
        <taxon>Marasmiineae</taxon>
        <taxon>Omphalotaceae</taxon>
        <taxon>Marasmiellus</taxon>
    </lineage>
</organism>
<sequence>MSSIQNDAAEPSNKKRRLRAPGACDTCKKKKIRCDSGGTPGNRCTNCTNAGVDCTHYELTKNLGSAKGYVEGLEHRLEKMETLLKKLLPGVDVNEEVEADPDAPSAEFSESLLRNDEDFNRITSEIENLKLDPTMKRFYGKSSGLYLVETALHHKHHHTGGNAGFLTPVAGTRRAEYWDPPEFQIPALRLPEPTYIFPDEDLIRSLTEYYFTRVNPFFPLLHRPTFERSIKERLHLIDITFGGSVLLVCAVGARYSDDPRVFSEGPGVPASAGWAYYTQVPIVRQNLQLSAKPTLYEIQNYSLSVLYIKASSVGQSTWTQIGFGLRMAQDVGAHRRRVLERPTIQDELWKRAFFVLLAHERTVGSFTGRNCLIHDDEYDVDFPVEIDDEYWDQGDPSNPTPHSWEQPADKPSLVSAFVHYVKLTDIMAYAMRTIYSLRKPDKISGRQPQQTDQQLITDLESAMNEWLESIPSHLKWDPQRKPTVFFEQSAMLYSAYYQLQIFIHRPFIPMPRRPSSVTFPSLTICATAARACSHVARVMNERAIILPFPNMLISVFLSAVILLLNTWSGKRCGITTATEIELADVHACMAVLKAAELRWPSCGRFWDMIQDIANAGDFVPAPQQRHSQGSPSSESDLLVSGSRPVAGTRRVMSTSHEPVSKTSKTPYDPSRNYGFHDYCDGSGSRFLPTPTSSNSNSPQDSLSSPSSNSLNSFPQSVPLPQSVPALVHHSIPSTYTGNRASDFSVSPEAFVPDPMANDIAGLHHAASMLYGPASDFPVDQADLDSFLASLPIMDNASLSMWSTVPLSLEMDQWGSHLTNFDPTGGGSRQQ</sequence>
<name>A0ABR1K6F4_9AGAR</name>
<dbReference type="PROSITE" id="PS00463">
    <property type="entry name" value="ZN2_CY6_FUNGAL_1"/>
    <property type="match status" value="1"/>
</dbReference>
<comment type="caution">
    <text evidence="5">The sequence shown here is derived from an EMBL/GenBank/DDBJ whole genome shotgun (WGS) entry which is preliminary data.</text>
</comment>
<accession>A0ABR1K6F4</accession>